<name>A0AAN7UU81_9PEZI</name>
<protein>
    <submittedName>
        <fullName evidence="1">Uncharacterized protein</fullName>
    </submittedName>
</protein>
<dbReference type="AlphaFoldDB" id="A0AAN7UU81"/>
<comment type="caution">
    <text evidence="1">The sequence shown here is derived from an EMBL/GenBank/DDBJ whole genome shotgun (WGS) entry which is preliminary data.</text>
</comment>
<evidence type="ECO:0000313" key="1">
    <source>
        <dbReference type="EMBL" id="KAK5635353.1"/>
    </source>
</evidence>
<dbReference type="Proteomes" id="UP001305414">
    <property type="component" value="Unassembled WGS sequence"/>
</dbReference>
<accession>A0AAN7UU81</accession>
<organism evidence="1 2">
    <name type="scientific">Xylaria bambusicola</name>
    <dbReference type="NCBI Taxonomy" id="326684"/>
    <lineage>
        <taxon>Eukaryota</taxon>
        <taxon>Fungi</taxon>
        <taxon>Dikarya</taxon>
        <taxon>Ascomycota</taxon>
        <taxon>Pezizomycotina</taxon>
        <taxon>Sordariomycetes</taxon>
        <taxon>Xylariomycetidae</taxon>
        <taxon>Xylariales</taxon>
        <taxon>Xylariaceae</taxon>
        <taxon>Xylaria</taxon>
    </lineage>
</organism>
<gene>
    <name evidence="1" type="ORF">RRF57_011064</name>
</gene>
<dbReference type="EMBL" id="JAWHQM010000052">
    <property type="protein sequence ID" value="KAK5635353.1"/>
    <property type="molecule type" value="Genomic_DNA"/>
</dbReference>
<proteinExistence type="predicted"/>
<reference evidence="1 2" key="1">
    <citation type="submission" date="2023-10" db="EMBL/GenBank/DDBJ databases">
        <title>Draft genome sequence of Xylaria bambusicola isolate GMP-LS, the root and basal stem rot pathogen of sugarcane in Indonesia.</title>
        <authorList>
            <person name="Selvaraj P."/>
            <person name="Muralishankar V."/>
            <person name="Muruganantham S."/>
            <person name="Sp S."/>
            <person name="Haryani S."/>
            <person name="Lau K.J.X."/>
            <person name="Naqvi N.I."/>
        </authorList>
    </citation>
    <scope>NUCLEOTIDE SEQUENCE [LARGE SCALE GENOMIC DNA]</scope>
    <source>
        <strain evidence="1">GMP-LS</strain>
    </source>
</reference>
<keyword evidence="2" id="KW-1185">Reference proteome</keyword>
<evidence type="ECO:0000313" key="2">
    <source>
        <dbReference type="Proteomes" id="UP001305414"/>
    </source>
</evidence>
<sequence length="190" mass="21171">MTGELAFDLPHELEVRPNGNDTWNRKRCSELIGRNECFVAAVELGCCDSIGCELGIDFATVVEVQVGIFETDGSRVTKRRDQGEAKAGVKFDVCRRPDIQFSRHSCASGPDWTSLNDFVKENNREVISVTVRDDWDIGHTVDETLEPRDNVASKPPPVQLVIREHTSPMVSQILPPCVLKPSPMITVEHV</sequence>